<dbReference type="InterPro" id="IPR000834">
    <property type="entry name" value="Peptidase_M14"/>
</dbReference>
<dbReference type="Gene3D" id="1.25.10.10">
    <property type="entry name" value="Leucine-rich Repeat Variant"/>
    <property type="match status" value="1"/>
</dbReference>
<evidence type="ECO:0000256" key="1">
    <source>
        <dbReference type="ARBA" id="ARBA00001947"/>
    </source>
</evidence>
<comment type="cofactor">
    <cofactor evidence="1">
        <name>Zn(2+)</name>
        <dbReference type="ChEBI" id="CHEBI:29105"/>
    </cofactor>
</comment>
<evidence type="ECO:0000259" key="15">
    <source>
        <dbReference type="PROSITE" id="PS52035"/>
    </source>
</evidence>
<dbReference type="InterPro" id="IPR040626">
    <property type="entry name" value="Pepdidase_M14_N"/>
</dbReference>
<dbReference type="SUPFAM" id="SSF48371">
    <property type="entry name" value="ARM repeat"/>
    <property type="match status" value="1"/>
</dbReference>
<dbReference type="AlphaFoldDB" id="A0AAV2H4C0"/>
<keyword evidence="8" id="KW-0378">Hydrolase</keyword>
<evidence type="ECO:0000256" key="2">
    <source>
        <dbReference type="ARBA" id="ARBA00004496"/>
    </source>
</evidence>
<name>A0AAV2H4C0_LYMST</name>
<comment type="similarity">
    <text evidence="3 13">Belongs to the peptidase M14 family.</text>
</comment>
<comment type="caution">
    <text evidence="16">The sequence shown here is derived from an EMBL/GenBank/DDBJ whole genome shotgun (WGS) entry which is preliminary data.</text>
</comment>
<comment type="subcellular location">
    <subcellularLocation>
        <location evidence="2">Cytoplasm</location>
    </subcellularLocation>
</comment>
<feature type="domain" description="Peptidase M14" evidence="15">
    <location>
        <begin position="874"/>
        <end position="1166"/>
    </location>
</feature>
<feature type="compositionally biased region" description="Acidic residues" evidence="14">
    <location>
        <begin position="1215"/>
        <end position="1234"/>
    </location>
</feature>
<evidence type="ECO:0000256" key="9">
    <source>
        <dbReference type="ARBA" id="ARBA00022833"/>
    </source>
</evidence>
<dbReference type="InterPro" id="IPR050821">
    <property type="entry name" value="Cytosolic_carboxypeptidase"/>
</dbReference>
<evidence type="ECO:0000256" key="3">
    <source>
        <dbReference type="ARBA" id="ARBA00005988"/>
    </source>
</evidence>
<feature type="active site" description="Proton donor/acceptor" evidence="13">
    <location>
        <position position="1130"/>
    </location>
</feature>
<dbReference type="GO" id="GO:0005737">
    <property type="term" value="C:cytoplasm"/>
    <property type="evidence" value="ECO:0007669"/>
    <property type="project" value="UniProtKB-SubCell"/>
</dbReference>
<keyword evidence="4" id="KW-0963">Cytoplasm</keyword>
<dbReference type="Pfam" id="PF18027">
    <property type="entry name" value="Pepdidase_M14_N"/>
    <property type="match status" value="1"/>
</dbReference>
<evidence type="ECO:0000256" key="5">
    <source>
        <dbReference type="ARBA" id="ARBA00022645"/>
    </source>
</evidence>
<feature type="region of interest" description="Disordered" evidence="14">
    <location>
        <begin position="548"/>
        <end position="574"/>
    </location>
</feature>
<evidence type="ECO:0000256" key="13">
    <source>
        <dbReference type="PROSITE-ProRule" id="PRU01379"/>
    </source>
</evidence>
<evidence type="ECO:0000256" key="11">
    <source>
        <dbReference type="ARBA" id="ARBA00024524"/>
    </source>
</evidence>
<dbReference type="Pfam" id="PF00246">
    <property type="entry name" value="Peptidase_M14"/>
    <property type="match status" value="1"/>
</dbReference>
<evidence type="ECO:0000256" key="4">
    <source>
        <dbReference type="ARBA" id="ARBA00022490"/>
    </source>
</evidence>
<dbReference type="Proteomes" id="UP001497497">
    <property type="component" value="Unassembled WGS sequence"/>
</dbReference>
<dbReference type="CDD" id="cd06906">
    <property type="entry name" value="M14_Nna1"/>
    <property type="match status" value="1"/>
</dbReference>
<dbReference type="PANTHER" id="PTHR12756">
    <property type="entry name" value="CYTOSOLIC CARBOXYPEPTIDASE"/>
    <property type="match status" value="1"/>
</dbReference>
<comment type="catalytic activity">
    <reaction evidence="11">
        <text>C-terminal L-alpha-aminoacyl-L-glutamyl-L-glutamyl-[tubulin] + H2O = C-terminal L-alpha-aminoacyl-L-glutamyl-[tubulin] + L-glutamate</text>
        <dbReference type="Rhea" id="RHEA:63792"/>
        <dbReference type="Rhea" id="RHEA-COMP:16435"/>
        <dbReference type="Rhea" id="RHEA-COMP:16436"/>
        <dbReference type="ChEBI" id="CHEBI:15377"/>
        <dbReference type="ChEBI" id="CHEBI:29985"/>
        <dbReference type="ChEBI" id="CHEBI:149555"/>
        <dbReference type="ChEBI" id="CHEBI:149556"/>
        <dbReference type="EC" id="3.4.17.24"/>
    </reaction>
    <physiologicalReaction direction="left-to-right" evidence="11">
        <dbReference type="Rhea" id="RHEA:63793"/>
    </physiologicalReaction>
</comment>
<reference evidence="16 17" key="1">
    <citation type="submission" date="2024-04" db="EMBL/GenBank/DDBJ databases">
        <authorList>
            <consortium name="Genoscope - CEA"/>
            <person name="William W."/>
        </authorList>
    </citation>
    <scope>NUCLEOTIDE SEQUENCE [LARGE SCALE GENOMIC DNA]</scope>
</reference>
<dbReference type="PANTHER" id="PTHR12756:SF11">
    <property type="entry name" value="CYTOSOLIC CARBOXYPEPTIDASE 1"/>
    <property type="match status" value="1"/>
</dbReference>
<feature type="region of interest" description="Disordered" evidence="14">
    <location>
        <begin position="1204"/>
        <end position="1241"/>
    </location>
</feature>
<dbReference type="InterPro" id="IPR033852">
    <property type="entry name" value="CBPC1/4"/>
</dbReference>
<feature type="compositionally biased region" description="Basic residues" evidence="14">
    <location>
        <begin position="556"/>
        <end position="565"/>
    </location>
</feature>
<dbReference type="Pfam" id="PF25571">
    <property type="entry name" value="TPR_CCP1_N"/>
    <property type="match status" value="1"/>
</dbReference>
<feature type="region of interest" description="Disordered" evidence="14">
    <location>
        <begin position="366"/>
        <end position="417"/>
    </location>
</feature>
<keyword evidence="5" id="KW-0121">Carboxypeptidase</keyword>
<dbReference type="GO" id="GO:0006508">
    <property type="term" value="P:proteolysis"/>
    <property type="evidence" value="ECO:0007669"/>
    <property type="project" value="UniProtKB-KW"/>
</dbReference>
<keyword evidence="9" id="KW-0862">Zinc</keyword>
<keyword evidence="6" id="KW-0645">Protease</keyword>
<dbReference type="InterPro" id="IPR016024">
    <property type="entry name" value="ARM-type_fold"/>
</dbReference>
<keyword evidence="17" id="KW-1185">Reference proteome</keyword>
<evidence type="ECO:0000256" key="14">
    <source>
        <dbReference type="SAM" id="MobiDB-lite"/>
    </source>
</evidence>
<dbReference type="PROSITE" id="PS52035">
    <property type="entry name" value="PEPTIDASE_M14"/>
    <property type="match status" value="1"/>
</dbReference>
<organism evidence="16 17">
    <name type="scientific">Lymnaea stagnalis</name>
    <name type="common">Great pond snail</name>
    <name type="synonym">Helix stagnalis</name>
    <dbReference type="NCBI Taxonomy" id="6523"/>
    <lineage>
        <taxon>Eukaryota</taxon>
        <taxon>Metazoa</taxon>
        <taxon>Spiralia</taxon>
        <taxon>Lophotrochozoa</taxon>
        <taxon>Mollusca</taxon>
        <taxon>Gastropoda</taxon>
        <taxon>Heterobranchia</taxon>
        <taxon>Euthyneura</taxon>
        <taxon>Panpulmonata</taxon>
        <taxon>Hygrophila</taxon>
        <taxon>Lymnaeoidea</taxon>
        <taxon>Lymnaeidae</taxon>
        <taxon>Lymnaea</taxon>
    </lineage>
</organism>
<sequence>MSGSTSSEPSDKVLDRSRLNYWVQHIAKILNKNQKKASSEDVHQIRFASNKLLQVLQQIEKSSKDAFAKHTISMDTLIAVLQVVTCEQTLGNVINIFLDLVGKQQPSKRASLLVNHGLTTVLFQILKLTHTNDIVLADDVLISIHTLLSRIGHKDRKFAVKARLHQSLMLTLNLVKAHSHNFRNLQPLLQVLKLYTSNSVNASYLGKHSAVNLMFKVISYCGKRHTVDLRLALENLCNLTKSKSNSARLIGMEGISQLLTLHSDWQMLDSKHRNLAIRRSILLILKNITSLRSGRKAFVEANGIRTLYESALEASDSRDMESLILLASVILRKCCPRNKLPLDSTLSPVIFPLPTSSIHTPECVRLANSSGEAESEHSSIDEEEEDDDIDSDDERFRTEPEEPDEDLQDGPDLNEGRTLEDLHTYDQFFAEATESEVNISKLSLIFYKTQFCTSSTATPLQRCHSGFLSSYQPSSSVDSPTMKHTVSDVNIHDKQKRLSIESSSAPNIFQQFLAEKGNQEEKSVSALNLKSGATIFSLDMGQRQNILSVKTSKSNSRSKQKKKLPASKDRRNSRKISVTHLDECLIDGLTAMRSMQVEDVDQVTFYDEFEDEFCEFPHDADLYTRLAAQTQSTHMFQKLAFPDLYGIKGLYKVMEPLSSRKFGVQRSKIFEDIDRMIHADQLVDRVVYDYDKIVLEQGGTCSGRASDVESNDTDQTGLSNQDELRLGFLDVHTESLKFSAQFECGNLRKAIQVRQYEYDLILNPDINSNHHHQWFYFEVSNMRQGQPYRFNIVNCEKVNSQFNFGMQPLMMSVIEALEGNPCWARVGKDICYYKNHFIRNANTTGGIQGKSYYTTTFTLTFPHAGDVCYLSYHYPYTYTALKTHLKQWEQHYNDNLIYFRNQSLCTTLGGNTVPLLTITAQPRRTDKEGLEELRSRPYIFLSGRVHPGESNASWVMKGTIDFLLSRKPQAQHVREMYIFKIVPMLNPDGVINGNHRSSLVGEDLNRRWGKPCPTLHPTIYHTKGLLQYLSAVNKTPLVYCDYHGHSRRKNIFMYGCSPHQSWISNDTQNPASGGNKINESYYKQLPRLLHTSCPSFAIQNCSFVVEKVKESTARVVVWREIGVLRSYTMESSYCGCDQGKYKDMHINTDMLEEMGHKFCETLAKLPRQKGRLDQQTSNIDPQSLFGATSEDYMDEIFGCNSTPLKKKDSQMNLDSDSDDGCELDEDEEFDDDTPDVQPLDF</sequence>
<evidence type="ECO:0000256" key="7">
    <source>
        <dbReference type="ARBA" id="ARBA00022723"/>
    </source>
</evidence>
<feature type="compositionally biased region" description="Acidic residues" evidence="14">
    <location>
        <begin position="381"/>
        <end position="393"/>
    </location>
</feature>
<evidence type="ECO:0000256" key="10">
    <source>
        <dbReference type="ARBA" id="ARBA00023049"/>
    </source>
</evidence>
<proteinExistence type="inferred from homology"/>
<keyword evidence="7" id="KW-0479">Metal-binding</keyword>
<evidence type="ECO:0000313" key="16">
    <source>
        <dbReference type="EMBL" id="CAL1528008.1"/>
    </source>
</evidence>
<protein>
    <recommendedName>
        <fullName evidence="12">tubulin-glutamate carboxypeptidase</fullName>
        <ecNumber evidence="12">3.4.17.24</ecNumber>
    </recommendedName>
</protein>
<evidence type="ECO:0000256" key="8">
    <source>
        <dbReference type="ARBA" id="ARBA00022801"/>
    </source>
</evidence>
<dbReference type="GO" id="GO:0004181">
    <property type="term" value="F:metallocarboxypeptidase activity"/>
    <property type="evidence" value="ECO:0007669"/>
    <property type="project" value="InterPro"/>
</dbReference>
<keyword evidence="10" id="KW-0482">Metalloprotease</keyword>
<dbReference type="Gene3D" id="2.60.40.3120">
    <property type="match status" value="1"/>
</dbReference>
<evidence type="ECO:0000313" key="17">
    <source>
        <dbReference type="Proteomes" id="UP001497497"/>
    </source>
</evidence>
<dbReference type="FunFam" id="2.60.40.3120:FF:000001">
    <property type="entry name" value="cytosolic carboxypeptidase 1 isoform X1"/>
    <property type="match status" value="1"/>
</dbReference>
<dbReference type="SUPFAM" id="SSF53187">
    <property type="entry name" value="Zn-dependent exopeptidases"/>
    <property type="match status" value="1"/>
</dbReference>
<dbReference type="Gene3D" id="3.40.630.10">
    <property type="entry name" value="Zn peptidases"/>
    <property type="match status" value="1"/>
</dbReference>
<dbReference type="EC" id="3.4.17.24" evidence="12"/>
<accession>A0AAV2H4C0</accession>
<dbReference type="GO" id="GO:0008270">
    <property type="term" value="F:zinc ion binding"/>
    <property type="evidence" value="ECO:0007669"/>
    <property type="project" value="InterPro"/>
</dbReference>
<evidence type="ECO:0000256" key="12">
    <source>
        <dbReference type="ARBA" id="ARBA00026108"/>
    </source>
</evidence>
<dbReference type="InterPro" id="IPR011989">
    <property type="entry name" value="ARM-like"/>
</dbReference>
<gene>
    <name evidence="16" type="ORF">GSLYS_00002178001</name>
</gene>
<dbReference type="EMBL" id="CAXITT010000026">
    <property type="protein sequence ID" value="CAL1528008.1"/>
    <property type="molecule type" value="Genomic_DNA"/>
</dbReference>
<evidence type="ECO:0000256" key="6">
    <source>
        <dbReference type="ARBA" id="ARBA00022670"/>
    </source>
</evidence>